<keyword evidence="1" id="KW-0812">Transmembrane</keyword>
<comment type="caution">
    <text evidence="2">The sequence shown here is derived from an EMBL/GenBank/DDBJ whole genome shotgun (WGS) entry which is preliminary data.</text>
</comment>
<dbReference type="Proteomes" id="UP001500121">
    <property type="component" value="Unassembled WGS sequence"/>
</dbReference>
<reference evidence="3" key="1">
    <citation type="journal article" date="2019" name="Int. J. Syst. Evol. Microbiol.">
        <title>The Global Catalogue of Microorganisms (GCM) 10K type strain sequencing project: providing services to taxonomists for standard genome sequencing and annotation.</title>
        <authorList>
            <consortium name="The Broad Institute Genomics Platform"/>
            <consortium name="The Broad Institute Genome Sequencing Center for Infectious Disease"/>
            <person name="Wu L."/>
            <person name="Ma J."/>
        </authorList>
    </citation>
    <scope>NUCLEOTIDE SEQUENCE [LARGE SCALE GENOMIC DNA]</scope>
    <source>
        <strain evidence="3">JCM 19015</strain>
    </source>
</reference>
<proteinExistence type="predicted"/>
<feature type="transmembrane region" description="Helical" evidence="1">
    <location>
        <begin position="44"/>
        <end position="68"/>
    </location>
</feature>
<sequence>MSPLITAISIVVAGVVVALAGFVVSARLTQRGLVESGPSTRADVAVAVVVFGLVGSIFGGGYLAFLLLTTF</sequence>
<name>A0ABP8YUD6_9MICO</name>
<dbReference type="EMBL" id="BAABLP010000002">
    <property type="protein sequence ID" value="GAA4739963.1"/>
    <property type="molecule type" value="Genomic_DNA"/>
</dbReference>
<organism evidence="2 3">
    <name type="scientific">Amnibacterium soli</name>
    <dbReference type="NCBI Taxonomy" id="1282736"/>
    <lineage>
        <taxon>Bacteria</taxon>
        <taxon>Bacillati</taxon>
        <taxon>Actinomycetota</taxon>
        <taxon>Actinomycetes</taxon>
        <taxon>Micrococcales</taxon>
        <taxon>Microbacteriaceae</taxon>
        <taxon>Amnibacterium</taxon>
    </lineage>
</organism>
<dbReference type="RefSeq" id="WP_345479765.1">
    <property type="nucleotide sequence ID" value="NZ_BAABLP010000002.1"/>
</dbReference>
<keyword evidence="1" id="KW-0472">Membrane</keyword>
<keyword evidence="3" id="KW-1185">Reference proteome</keyword>
<keyword evidence="1" id="KW-1133">Transmembrane helix</keyword>
<protein>
    <recommendedName>
        <fullName evidence="4">DUF4190 domain-containing protein</fullName>
    </recommendedName>
</protein>
<gene>
    <name evidence="2" type="ORF">GCM10025783_08580</name>
</gene>
<evidence type="ECO:0000313" key="3">
    <source>
        <dbReference type="Proteomes" id="UP001500121"/>
    </source>
</evidence>
<evidence type="ECO:0008006" key="4">
    <source>
        <dbReference type="Google" id="ProtNLM"/>
    </source>
</evidence>
<evidence type="ECO:0000256" key="1">
    <source>
        <dbReference type="SAM" id="Phobius"/>
    </source>
</evidence>
<accession>A0ABP8YUD6</accession>
<evidence type="ECO:0000313" key="2">
    <source>
        <dbReference type="EMBL" id="GAA4739963.1"/>
    </source>
</evidence>